<dbReference type="Proteomes" id="UP000030653">
    <property type="component" value="Unassembled WGS sequence"/>
</dbReference>
<dbReference type="RefSeq" id="XP_040631430.1">
    <property type="nucleotide sequence ID" value="XM_040770996.1"/>
</dbReference>
<dbReference type="OrthoDB" id="10465830at2759"/>
<gene>
    <name evidence="2" type="ORF">DACRYDRAFT_13784</name>
</gene>
<dbReference type="HOGENOM" id="CLU_1304815_0_0_1"/>
<dbReference type="GeneID" id="63686058"/>
<evidence type="ECO:0000256" key="1">
    <source>
        <dbReference type="SAM" id="MobiDB-lite"/>
    </source>
</evidence>
<reference evidence="2 3" key="1">
    <citation type="journal article" date="2012" name="Science">
        <title>The Paleozoic origin of enzymatic lignin decomposition reconstructed from 31 fungal genomes.</title>
        <authorList>
            <person name="Floudas D."/>
            <person name="Binder M."/>
            <person name="Riley R."/>
            <person name="Barry K."/>
            <person name="Blanchette R.A."/>
            <person name="Henrissat B."/>
            <person name="Martinez A.T."/>
            <person name="Otillar R."/>
            <person name="Spatafora J.W."/>
            <person name="Yadav J.S."/>
            <person name="Aerts A."/>
            <person name="Benoit I."/>
            <person name="Boyd A."/>
            <person name="Carlson A."/>
            <person name="Copeland A."/>
            <person name="Coutinho P.M."/>
            <person name="de Vries R.P."/>
            <person name="Ferreira P."/>
            <person name="Findley K."/>
            <person name="Foster B."/>
            <person name="Gaskell J."/>
            <person name="Glotzer D."/>
            <person name="Gorecki P."/>
            <person name="Heitman J."/>
            <person name="Hesse C."/>
            <person name="Hori C."/>
            <person name="Igarashi K."/>
            <person name="Jurgens J.A."/>
            <person name="Kallen N."/>
            <person name="Kersten P."/>
            <person name="Kohler A."/>
            <person name="Kuees U."/>
            <person name="Kumar T.K.A."/>
            <person name="Kuo A."/>
            <person name="LaButti K."/>
            <person name="Larrondo L.F."/>
            <person name="Lindquist E."/>
            <person name="Ling A."/>
            <person name="Lombard V."/>
            <person name="Lucas S."/>
            <person name="Lundell T."/>
            <person name="Martin R."/>
            <person name="McLaughlin D.J."/>
            <person name="Morgenstern I."/>
            <person name="Morin E."/>
            <person name="Murat C."/>
            <person name="Nagy L.G."/>
            <person name="Nolan M."/>
            <person name="Ohm R.A."/>
            <person name="Patyshakuliyeva A."/>
            <person name="Rokas A."/>
            <person name="Ruiz-Duenas F.J."/>
            <person name="Sabat G."/>
            <person name="Salamov A."/>
            <person name="Samejima M."/>
            <person name="Schmutz J."/>
            <person name="Slot J.C."/>
            <person name="St John F."/>
            <person name="Stenlid J."/>
            <person name="Sun H."/>
            <person name="Sun S."/>
            <person name="Syed K."/>
            <person name="Tsang A."/>
            <person name="Wiebenga A."/>
            <person name="Young D."/>
            <person name="Pisabarro A."/>
            <person name="Eastwood D.C."/>
            <person name="Martin F."/>
            <person name="Cullen D."/>
            <person name="Grigoriev I.V."/>
            <person name="Hibbett D.S."/>
        </authorList>
    </citation>
    <scope>NUCLEOTIDE SEQUENCE [LARGE SCALE GENOMIC DNA]</scope>
    <source>
        <strain evidence="2 3">DJM-731 SS1</strain>
    </source>
</reference>
<evidence type="ECO:0000313" key="2">
    <source>
        <dbReference type="EMBL" id="EJU04536.1"/>
    </source>
</evidence>
<protein>
    <submittedName>
        <fullName evidence="2">Uncharacterized protein</fullName>
    </submittedName>
</protein>
<keyword evidence="3" id="KW-1185">Reference proteome</keyword>
<name>M5G2T5_DACPD</name>
<dbReference type="EMBL" id="JH795857">
    <property type="protein sequence ID" value="EJU04536.1"/>
    <property type="molecule type" value="Genomic_DNA"/>
</dbReference>
<sequence length="211" mass="23571">MLSMTALLRRIHRILAKEHPRHKRKSILPSTTDNDLPEITVIRQPFDFGPFQRAETVPASPPPAGWRRRLSARKSDAATARHARDKASQGHYVLRRSTVIFPDMSNEKWEAQLYAHANRSLNNLPVATVHFSAQVVDIPPMPKSPPREAHVSGETVPKRAHAMSIRPRRKPVPSLYALDPDVAPLLIPLPPSPSLSACMELDDSPLPQLDP</sequence>
<proteinExistence type="predicted"/>
<feature type="region of interest" description="Disordered" evidence="1">
    <location>
        <begin position="140"/>
        <end position="167"/>
    </location>
</feature>
<dbReference type="AlphaFoldDB" id="M5G2T5"/>
<evidence type="ECO:0000313" key="3">
    <source>
        <dbReference type="Proteomes" id="UP000030653"/>
    </source>
</evidence>
<accession>M5G2T5</accession>
<organism evidence="2 3">
    <name type="scientific">Dacryopinax primogenitus (strain DJM 731)</name>
    <name type="common">Brown rot fungus</name>
    <dbReference type="NCBI Taxonomy" id="1858805"/>
    <lineage>
        <taxon>Eukaryota</taxon>
        <taxon>Fungi</taxon>
        <taxon>Dikarya</taxon>
        <taxon>Basidiomycota</taxon>
        <taxon>Agaricomycotina</taxon>
        <taxon>Dacrymycetes</taxon>
        <taxon>Dacrymycetales</taxon>
        <taxon>Dacrymycetaceae</taxon>
        <taxon>Dacryopinax</taxon>
    </lineage>
</organism>
<feature type="compositionally biased region" description="Basic residues" evidence="1">
    <location>
        <begin position="158"/>
        <end position="167"/>
    </location>
</feature>